<keyword evidence="2" id="KW-1185">Reference proteome</keyword>
<evidence type="ECO:0000313" key="2">
    <source>
        <dbReference type="Proteomes" id="UP001148662"/>
    </source>
</evidence>
<proteinExistence type="predicted"/>
<sequence>MDEHQAIELKKQYNATLPVSRIPPELVSRIIFLDQPVYDSPMWLTLAWIRLTHVYQYWRTVALNTPGLWCHIPVYFGGLDIMLEWLRRAKQTPLVVDPWPEHRSDDVVDAARVEAYNLALAELSHIRELELTLPGPLFPELRWPDYTADQLETLWIYVSSPSAPFEIPTAVKFSNLTALYLSGVHKIWGQGVLPPSLKKLQIELIDDPVPPKSCRLEEVLADLKELPLLESLELINALPLSDTSYSTSIKLPKLLILDLEDSNHHTTALLDHISLPSCIHLAIHCCIYETSMNLTDTLVSVSGRLKQVMMDALKRGQVVRASCLEFNDRSVEPSLEVSCWTSEVSFDDRDTHEADKPDFYVRFWVEGAQVTLEGMWLEHLDALPRFCDSLPLESTVNLDMDGWPLYRGPIMIAWFNLLVVKFQKVRRLRIKANPFSDAELALPVVLRFVVPEPGIKHDCTNPKYRQFVAFPAMEELRLTQFKFRASSVDLQNFCPRPFVEALSDCLAGKEAHTTSLIVNDCYDVTEQDIEHLRTAGSHSGLNVQWDGIEQAAQSQLLAHFTDGIHA</sequence>
<gene>
    <name evidence="1" type="ORF">NM688_g3037</name>
</gene>
<dbReference type="Proteomes" id="UP001148662">
    <property type="component" value="Unassembled WGS sequence"/>
</dbReference>
<protein>
    <submittedName>
        <fullName evidence="1">Uncharacterized protein</fullName>
    </submittedName>
</protein>
<comment type="caution">
    <text evidence="1">The sequence shown here is derived from an EMBL/GenBank/DDBJ whole genome shotgun (WGS) entry which is preliminary data.</text>
</comment>
<evidence type="ECO:0000313" key="1">
    <source>
        <dbReference type="EMBL" id="KAJ3554570.1"/>
    </source>
</evidence>
<name>A0ACC1T6Y6_9APHY</name>
<reference evidence="1" key="1">
    <citation type="submission" date="2022-07" db="EMBL/GenBank/DDBJ databases">
        <title>Genome Sequence of Phlebia brevispora.</title>
        <authorList>
            <person name="Buettner E."/>
        </authorList>
    </citation>
    <scope>NUCLEOTIDE SEQUENCE</scope>
    <source>
        <strain evidence="1">MPL23</strain>
    </source>
</reference>
<accession>A0ACC1T6Y6</accession>
<organism evidence="1 2">
    <name type="scientific">Phlebia brevispora</name>
    <dbReference type="NCBI Taxonomy" id="194682"/>
    <lineage>
        <taxon>Eukaryota</taxon>
        <taxon>Fungi</taxon>
        <taxon>Dikarya</taxon>
        <taxon>Basidiomycota</taxon>
        <taxon>Agaricomycotina</taxon>
        <taxon>Agaricomycetes</taxon>
        <taxon>Polyporales</taxon>
        <taxon>Meruliaceae</taxon>
        <taxon>Phlebia</taxon>
    </lineage>
</organism>
<dbReference type="EMBL" id="JANHOG010000417">
    <property type="protein sequence ID" value="KAJ3554570.1"/>
    <property type="molecule type" value="Genomic_DNA"/>
</dbReference>